<keyword evidence="1" id="KW-0489">Methyltransferase</keyword>
<dbReference type="InterPro" id="IPR001537">
    <property type="entry name" value="SpoU_MeTrfase"/>
</dbReference>
<dbReference type="Proteomes" id="UP000635606">
    <property type="component" value="Unassembled WGS sequence"/>
</dbReference>
<feature type="domain" description="tRNA/rRNA methyltransferase SpoU type" evidence="3">
    <location>
        <begin position="84"/>
        <end position="131"/>
    </location>
</feature>
<evidence type="ECO:0000256" key="2">
    <source>
        <dbReference type="ARBA" id="ARBA00022679"/>
    </source>
</evidence>
<dbReference type="AlphaFoldDB" id="A0A8J3ZVJ6"/>
<evidence type="ECO:0000313" key="5">
    <source>
        <dbReference type="Proteomes" id="UP000635606"/>
    </source>
</evidence>
<dbReference type="GO" id="GO:0032259">
    <property type="term" value="P:methylation"/>
    <property type="evidence" value="ECO:0007669"/>
    <property type="project" value="UniProtKB-KW"/>
</dbReference>
<name>A0A8J3ZVJ6_9ACTN</name>
<sequence length="329" mass="34874">MRARLVGDGVENPANARALLDTAAMFEVPCLFRDTRGLADRWSVERGGRPLPTVGRGEVPAPVVAVENTPGAGSVFTARPPAGRPSIVVGNERRGIRADLLSAAALSVQIPSPGRGVDTLNVASAAAVALYYLLGATGRRTPRSSRSEAHRPAVLLVGPRDHVEAGSALRSAAAFGWQTVGLDDRDKVWFGTPRTMRAEGRAAARSHRNPLRVVPASGDVHSGYERVVVAGAHVPGPPLHRVDLTGGPRTALVIPDGTVPEGVGVEYARVDVPGSDDRYRLVASIVLAEAARQLGIRPTTRPRRFAYESTLTLVPPDSDLVHPHELLAY</sequence>
<dbReference type="InterPro" id="IPR051259">
    <property type="entry name" value="rRNA_Methyltransferase"/>
</dbReference>
<protein>
    <recommendedName>
        <fullName evidence="3">tRNA/rRNA methyltransferase SpoU type domain-containing protein</fullName>
    </recommendedName>
</protein>
<dbReference type="PANTHER" id="PTHR43191">
    <property type="entry name" value="RRNA METHYLTRANSFERASE 3"/>
    <property type="match status" value="1"/>
</dbReference>
<dbReference type="Pfam" id="PF00588">
    <property type="entry name" value="SpoU_methylase"/>
    <property type="match status" value="1"/>
</dbReference>
<dbReference type="EMBL" id="BOPH01000053">
    <property type="protein sequence ID" value="GIJ68933.1"/>
    <property type="molecule type" value="Genomic_DNA"/>
</dbReference>
<dbReference type="InterPro" id="IPR029026">
    <property type="entry name" value="tRNA_m1G_MTases_N"/>
</dbReference>
<dbReference type="InterPro" id="IPR029028">
    <property type="entry name" value="Alpha/beta_knot_MTases"/>
</dbReference>
<dbReference type="GO" id="GO:0003723">
    <property type="term" value="F:RNA binding"/>
    <property type="evidence" value="ECO:0007669"/>
    <property type="project" value="InterPro"/>
</dbReference>
<reference evidence="4" key="1">
    <citation type="submission" date="2021-01" db="EMBL/GenBank/DDBJ databases">
        <title>Whole genome shotgun sequence of Virgisporangium ochraceum NBRC 16418.</title>
        <authorList>
            <person name="Komaki H."/>
            <person name="Tamura T."/>
        </authorList>
    </citation>
    <scope>NUCLEOTIDE SEQUENCE</scope>
    <source>
        <strain evidence="4">NBRC 16418</strain>
    </source>
</reference>
<dbReference type="GO" id="GO:0008173">
    <property type="term" value="F:RNA methyltransferase activity"/>
    <property type="evidence" value="ECO:0007669"/>
    <property type="project" value="InterPro"/>
</dbReference>
<keyword evidence="5" id="KW-1185">Reference proteome</keyword>
<evidence type="ECO:0000256" key="1">
    <source>
        <dbReference type="ARBA" id="ARBA00022603"/>
    </source>
</evidence>
<dbReference type="SUPFAM" id="SSF75217">
    <property type="entry name" value="alpha/beta knot"/>
    <property type="match status" value="1"/>
</dbReference>
<organism evidence="4 5">
    <name type="scientific">Virgisporangium ochraceum</name>
    <dbReference type="NCBI Taxonomy" id="65505"/>
    <lineage>
        <taxon>Bacteria</taxon>
        <taxon>Bacillati</taxon>
        <taxon>Actinomycetota</taxon>
        <taxon>Actinomycetes</taxon>
        <taxon>Micromonosporales</taxon>
        <taxon>Micromonosporaceae</taxon>
        <taxon>Virgisporangium</taxon>
    </lineage>
</organism>
<dbReference type="GO" id="GO:0006396">
    <property type="term" value="P:RNA processing"/>
    <property type="evidence" value="ECO:0007669"/>
    <property type="project" value="InterPro"/>
</dbReference>
<proteinExistence type="predicted"/>
<keyword evidence="2" id="KW-0808">Transferase</keyword>
<evidence type="ECO:0000313" key="4">
    <source>
        <dbReference type="EMBL" id="GIJ68933.1"/>
    </source>
</evidence>
<dbReference type="Gene3D" id="3.40.1280.10">
    <property type="match status" value="2"/>
</dbReference>
<comment type="caution">
    <text evidence="4">The sequence shown here is derived from an EMBL/GenBank/DDBJ whole genome shotgun (WGS) entry which is preliminary data.</text>
</comment>
<dbReference type="PANTHER" id="PTHR43191:SF2">
    <property type="entry name" value="RRNA METHYLTRANSFERASE 3, MITOCHONDRIAL"/>
    <property type="match status" value="1"/>
</dbReference>
<evidence type="ECO:0000259" key="3">
    <source>
        <dbReference type="Pfam" id="PF00588"/>
    </source>
</evidence>
<dbReference type="RefSeq" id="WP_203928873.1">
    <property type="nucleotide sequence ID" value="NZ_BOPH01000053.1"/>
</dbReference>
<gene>
    <name evidence="4" type="ORF">Voc01_038500</name>
</gene>
<accession>A0A8J3ZVJ6</accession>